<reference evidence="21" key="1">
    <citation type="journal article" date="2019" name="Int. J. Syst. Evol. Microbiol.">
        <title>The Global Catalogue of Microorganisms (GCM) 10K type strain sequencing project: providing services to taxonomists for standard genome sequencing and annotation.</title>
        <authorList>
            <consortium name="The Broad Institute Genomics Platform"/>
            <consortium name="The Broad Institute Genome Sequencing Center for Infectious Disease"/>
            <person name="Wu L."/>
            <person name="Ma J."/>
        </authorList>
    </citation>
    <scope>NUCLEOTIDE SEQUENCE [LARGE SCALE GENOMIC DNA]</scope>
    <source>
        <strain evidence="21">JCM 18326</strain>
    </source>
</reference>
<dbReference type="NCBIfam" id="TIGR01007">
    <property type="entry name" value="eps_fam"/>
    <property type="match status" value="1"/>
</dbReference>
<dbReference type="InterPro" id="IPR003856">
    <property type="entry name" value="LPS_length_determ_N"/>
</dbReference>
<evidence type="ECO:0000256" key="16">
    <source>
        <dbReference type="SAM" id="Coils"/>
    </source>
</evidence>
<evidence type="ECO:0000256" key="1">
    <source>
        <dbReference type="ARBA" id="ARBA00004429"/>
    </source>
</evidence>
<evidence type="ECO:0000259" key="19">
    <source>
        <dbReference type="Pfam" id="PF13614"/>
    </source>
</evidence>
<comment type="catalytic activity">
    <reaction evidence="15">
        <text>L-tyrosyl-[protein] + ATP = O-phospho-L-tyrosyl-[protein] + ADP + H(+)</text>
        <dbReference type="Rhea" id="RHEA:10596"/>
        <dbReference type="Rhea" id="RHEA-COMP:10136"/>
        <dbReference type="Rhea" id="RHEA-COMP:20101"/>
        <dbReference type="ChEBI" id="CHEBI:15378"/>
        <dbReference type="ChEBI" id="CHEBI:30616"/>
        <dbReference type="ChEBI" id="CHEBI:46858"/>
        <dbReference type="ChEBI" id="CHEBI:61978"/>
        <dbReference type="ChEBI" id="CHEBI:456216"/>
        <dbReference type="EC" id="2.7.10.2"/>
    </reaction>
</comment>
<dbReference type="InterPro" id="IPR027417">
    <property type="entry name" value="P-loop_NTPase"/>
</dbReference>
<feature type="transmembrane region" description="Helical" evidence="17">
    <location>
        <begin position="500"/>
        <end position="522"/>
    </location>
</feature>
<dbReference type="InterPro" id="IPR025669">
    <property type="entry name" value="AAA_dom"/>
</dbReference>
<evidence type="ECO:0000256" key="14">
    <source>
        <dbReference type="ARBA" id="ARBA00023137"/>
    </source>
</evidence>
<evidence type="ECO:0000313" key="20">
    <source>
        <dbReference type="EMBL" id="GAA4829755.1"/>
    </source>
</evidence>
<dbReference type="EC" id="2.7.10.2" evidence="4"/>
<evidence type="ECO:0000256" key="3">
    <source>
        <dbReference type="ARBA" id="ARBA00008883"/>
    </source>
</evidence>
<comment type="similarity">
    <text evidence="3">Belongs to the etk/wzc family.</text>
</comment>
<dbReference type="Pfam" id="PF13614">
    <property type="entry name" value="AAA_31"/>
    <property type="match status" value="1"/>
</dbReference>
<evidence type="ECO:0000259" key="18">
    <source>
        <dbReference type="Pfam" id="PF02706"/>
    </source>
</evidence>
<keyword evidence="10 20" id="KW-0418">Kinase</keyword>
<keyword evidence="8 17" id="KW-0812">Transmembrane</keyword>
<dbReference type="InterPro" id="IPR005702">
    <property type="entry name" value="Wzc-like_C"/>
</dbReference>
<comment type="subcellular location">
    <subcellularLocation>
        <location evidence="1">Cell inner membrane</location>
        <topology evidence="1">Multi-pass membrane protein</topology>
    </subcellularLocation>
</comment>
<feature type="transmembrane region" description="Helical" evidence="17">
    <location>
        <begin position="34"/>
        <end position="52"/>
    </location>
</feature>
<dbReference type="SUPFAM" id="SSF52540">
    <property type="entry name" value="P-loop containing nucleoside triphosphate hydrolases"/>
    <property type="match status" value="1"/>
</dbReference>
<keyword evidence="7" id="KW-0808">Transferase</keyword>
<protein>
    <recommendedName>
        <fullName evidence="4">non-specific protein-tyrosine kinase</fullName>
        <ecNumber evidence="4">2.7.10.2</ecNumber>
    </recommendedName>
</protein>
<dbReference type="Pfam" id="PF02706">
    <property type="entry name" value="Wzz"/>
    <property type="match status" value="1"/>
</dbReference>
<evidence type="ECO:0000256" key="12">
    <source>
        <dbReference type="ARBA" id="ARBA00022989"/>
    </source>
</evidence>
<evidence type="ECO:0000256" key="7">
    <source>
        <dbReference type="ARBA" id="ARBA00022679"/>
    </source>
</evidence>
<keyword evidence="21" id="KW-1185">Reference proteome</keyword>
<keyword evidence="16" id="KW-0175">Coiled coil</keyword>
<organism evidence="20 21">
    <name type="scientific">Algivirga pacifica</name>
    <dbReference type="NCBI Taxonomy" id="1162670"/>
    <lineage>
        <taxon>Bacteria</taxon>
        <taxon>Pseudomonadati</taxon>
        <taxon>Bacteroidota</taxon>
        <taxon>Cytophagia</taxon>
        <taxon>Cytophagales</taxon>
        <taxon>Flammeovirgaceae</taxon>
        <taxon>Algivirga</taxon>
    </lineage>
</organism>
<evidence type="ECO:0000256" key="15">
    <source>
        <dbReference type="ARBA" id="ARBA00051245"/>
    </source>
</evidence>
<evidence type="ECO:0000256" key="10">
    <source>
        <dbReference type="ARBA" id="ARBA00022777"/>
    </source>
</evidence>
<dbReference type="PANTHER" id="PTHR32309:SF13">
    <property type="entry name" value="FERRIC ENTEROBACTIN TRANSPORT PROTEIN FEPE"/>
    <property type="match status" value="1"/>
</dbReference>
<dbReference type="Gene3D" id="3.40.50.300">
    <property type="entry name" value="P-loop containing nucleotide triphosphate hydrolases"/>
    <property type="match status" value="1"/>
</dbReference>
<keyword evidence="9" id="KW-0547">Nucleotide-binding</keyword>
<evidence type="ECO:0000313" key="21">
    <source>
        <dbReference type="Proteomes" id="UP001500298"/>
    </source>
</evidence>
<dbReference type="CDD" id="cd05387">
    <property type="entry name" value="BY-kinase"/>
    <property type="match status" value="1"/>
</dbReference>
<sequence>MSTDFKVQEQAQGYSPQGVEIDFDKLRFVIFKSLLWIILIFGIASAIAYMYLRWTPMTYNAYSIIKLEVQSSKNFLNQEYSVYSGISYESVNMSGEIELLKSDLMYESVMDSLDLSVSYYSLGEISYTELYNQTPFEVHYQSYDHQFYGEGYIVQILDEQQFELKYEEDGNKQSKTYLFGNTIQLKHGEITVNLKRPLLEESLALSYKFVPHPKEEIKRFLNQNLNVNIDNRKANTLIVSFEANNKNKAVAIVDAFIRNYKEKTISNKNQGHKQMLHYLSQQQTIVKDSLSRYEQLYKNYTSLSQFSGLKDQEEILNRVQELEQQNALLGTNIKNYENILTLIADDSSAIYLEAIANVIEDEQLSGLVKTIRAMETNLDRVTISYTTETIARKQQEDLLKANHNALSELANFRITLLKENIIENRKVIQKLQKTFYSNIGGDPVLKRINKNMNVYEDMASLFASKIIEVNIVKASTVEGFRTIAPATASSTPVAPIPSKVIGLSIAASFFLSIIMILVRYIAHNKIYSIKQIEKQTNAPILGVVPEYQKEEMNFSQLVIHKNPKSSISEAFRSLRTNLDFLQSVQQDNQNKIISVTSTISGEGKTFVSANLAGMIALSGARVVLLDLDLRKPKIHLAFNEDNTQGVSSLLVQQASIGECLRDTEIDNLKFITAGPIPPNPAELILSNAFDQLLEDLKKQFDIIMFDTPPVGLVTDGIIAMRHASVPIYVTRAEYSKTSFVKNINHIIDNKKFKNLSIVLNCVPARKGYSNYDYGYGYGYGYGGYHYGGDGYYEEAPPKKKFPFNLFS</sequence>
<dbReference type="InterPro" id="IPR050445">
    <property type="entry name" value="Bact_polysacc_biosynth/exp"/>
</dbReference>
<dbReference type="EMBL" id="BAABJX010000022">
    <property type="protein sequence ID" value="GAA4829755.1"/>
    <property type="molecule type" value="Genomic_DNA"/>
</dbReference>
<dbReference type="Proteomes" id="UP001500298">
    <property type="component" value="Unassembled WGS sequence"/>
</dbReference>
<keyword evidence="14" id="KW-0829">Tyrosine-protein kinase</keyword>
<keyword evidence="11" id="KW-0067">ATP-binding</keyword>
<evidence type="ECO:0000256" key="9">
    <source>
        <dbReference type="ARBA" id="ARBA00022741"/>
    </source>
</evidence>
<evidence type="ECO:0000256" key="2">
    <source>
        <dbReference type="ARBA" id="ARBA00007316"/>
    </source>
</evidence>
<keyword evidence="6" id="KW-0997">Cell inner membrane</keyword>
<evidence type="ECO:0000256" key="5">
    <source>
        <dbReference type="ARBA" id="ARBA00022475"/>
    </source>
</evidence>
<feature type="domain" description="Polysaccharide chain length determinant N-terminal" evidence="18">
    <location>
        <begin position="20"/>
        <end position="113"/>
    </location>
</feature>
<dbReference type="GO" id="GO:0016301">
    <property type="term" value="F:kinase activity"/>
    <property type="evidence" value="ECO:0007669"/>
    <property type="project" value="UniProtKB-KW"/>
</dbReference>
<evidence type="ECO:0000256" key="13">
    <source>
        <dbReference type="ARBA" id="ARBA00023136"/>
    </source>
</evidence>
<dbReference type="RefSeq" id="WP_345370378.1">
    <property type="nucleotide sequence ID" value="NZ_BAABJX010000022.1"/>
</dbReference>
<accession>A0ABP9DAL5</accession>
<gene>
    <name evidence="20" type="ORF">GCM10023331_13740</name>
</gene>
<keyword evidence="13 17" id="KW-0472">Membrane</keyword>
<evidence type="ECO:0000256" key="17">
    <source>
        <dbReference type="SAM" id="Phobius"/>
    </source>
</evidence>
<keyword evidence="5" id="KW-1003">Cell membrane</keyword>
<feature type="domain" description="AAA" evidence="19">
    <location>
        <begin position="591"/>
        <end position="749"/>
    </location>
</feature>
<keyword evidence="12 17" id="KW-1133">Transmembrane helix</keyword>
<evidence type="ECO:0000256" key="4">
    <source>
        <dbReference type="ARBA" id="ARBA00011903"/>
    </source>
</evidence>
<name>A0ABP9DAL5_9BACT</name>
<evidence type="ECO:0000256" key="8">
    <source>
        <dbReference type="ARBA" id="ARBA00022692"/>
    </source>
</evidence>
<comment type="caution">
    <text evidence="20">The sequence shown here is derived from an EMBL/GenBank/DDBJ whole genome shotgun (WGS) entry which is preliminary data.</text>
</comment>
<evidence type="ECO:0000256" key="6">
    <source>
        <dbReference type="ARBA" id="ARBA00022519"/>
    </source>
</evidence>
<feature type="coiled-coil region" evidence="16">
    <location>
        <begin position="312"/>
        <end position="339"/>
    </location>
</feature>
<comment type="similarity">
    <text evidence="2">Belongs to the CpsD/CapB family.</text>
</comment>
<proteinExistence type="inferred from homology"/>
<dbReference type="PANTHER" id="PTHR32309">
    <property type="entry name" value="TYROSINE-PROTEIN KINASE"/>
    <property type="match status" value="1"/>
</dbReference>
<evidence type="ECO:0000256" key="11">
    <source>
        <dbReference type="ARBA" id="ARBA00022840"/>
    </source>
</evidence>